<keyword evidence="2" id="KW-0812">Transmembrane</keyword>
<organism evidence="3 4">
    <name type="scientific">Flavobacterium chungnamense</name>
    <dbReference type="NCBI Taxonomy" id="706182"/>
    <lineage>
        <taxon>Bacteria</taxon>
        <taxon>Pseudomonadati</taxon>
        <taxon>Bacteroidota</taxon>
        <taxon>Flavobacteriia</taxon>
        <taxon>Flavobacteriales</taxon>
        <taxon>Flavobacteriaceae</taxon>
        <taxon>Flavobacterium</taxon>
    </lineage>
</organism>
<feature type="region of interest" description="Disordered" evidence="1">
    <location>
        <begin position="71"/>
        <end position="113"/>
    </location>
</feature>
<proteinExistence type="predicted"/>
<keyword evidence="2" id="KW-0472">Membrane</keyword>
<evidence type="ECO:0008006" key="5">
    <source>
        <dbReference type="Google" id="ProtNLM"/>
    </source>
</evidence>
<gene>
    <name evidence="3" type="ORF">GCM10022388_16010</name>
</gene>
<feature type="compositionally biased region" description="Polar residues" evidence="1">
    <location>
        <begin position="175"/>
        <end position="184"/>
    </location>
</feature>
<feature type="region of interest" description="Disordered" evidence="1">
    <location>
        <begin position="212"/>
        <end position="239"/>
    </location>
</feature>
<feature type="region of interest" description="Disordered" evidence="1">
    <location>
        <begin position="174"/>
        <end position="194"/>
    </location>
</feature>
<keyword evidence="4" id="KW-1185">Reference proteome</keyword>
<feature type="transmembrane region" description="Helical" evidence="2">
    <location>
        <begin position="45"/>
        <end position="63"/>
    </location>
</feature>
<dbReference type="Proteomes" id="UP001500426">
    <property type="component" value="Unassembled WGS sequence"/>
</dbReference>
<protein>
    <recommendedName>
        <fullName evidence="5">Outer membrane protein beta-barrel domain-containing protein</fullName>
    </recommendedName>
</protein>
<accession>A0ABP7URH3</accession>
<evidence type="ECO:0000313" key="4">
    <source>
        <dbReference type="Proteomes" id="UP001500426"/>
    </source>
</evidence>
<sequence length="545" mass="61303">MSERKNINNLFQEKFENHEVMPEEFIWENIELKLKEKKKRRVIPFWWKLSGIAAALVIGFFAYNSLNTTNDNENSVVNQEKNDKENTTDSINKNTNPVVNNGSKTINFDNSKTISSDNNVNNVVVVKETNSQSEKNNKTNSKINKIDVKSNNGTQVANSEINKKPLVKTDKIKSNSDGQLVNNASEKDKNRKTSLKLSNINSNNEIAFEKNNDLKEKNKTNNSSSNEVLVQQETKEKEKNNSVIDKVVNPSKENNSIVKNTTSDRKTAVLTPKTDEPIIKKNDSTSIASVEPNALEELLIEKEKQTVTEQKINRWQVTSNVAPIYFSSTSNGSPLDSKLVDNDKVYSAENISYGIGVNYAVNKKIKIRTGINILNVDYDTNGILYYQTPTVSSKLSGLNPNVPGSLLVIESLSNVNTLFNRPIQKFEGSLNQKLGYIEMPLEVTYKILDKNFGIDLIGGMSTLVLNRNEIYLQSSELNLKIGEANNLNNVHFSGNLGLGLKYGFFKRLEARIEPVFKYQINTFNNDAGNFKPFVFGVYSGINYTF</sequence>
<evidence type="ECO:0000256" key="2">
    <source>
        <dbReference type="SAM" id="Phobius"/>
    </source>
</evidence>
<evidence type="ECO:0000313" key="3">
    <source>
        <dbReference type="EMBL" id="GAA4050758.1"/>
    </source>
</evidence>
<dbReference type="EMBL" id="BAABCS010000016">
    <property type="protein sequence ID" value="GAA4050758.1"/>
    <property type="molecule type" value="Genomic_DNA"/>
</dbReference>
<feature type="compositionally biased region" description="Polar residues" evidence="1">
    <location>
        <begin position="88"/>
        <end position="113"/>
    </location>
</feature>
<evidence type="ECO:0000256" key="1">
    <source>
        <dbReference type="SAM" id="MobiDB-lite"/>
    </source>
</evidence>
<feature type="region of interest" description="Disordered" evidence="1">
    <location>
        <begin position="129"/>
        <end position="151"/>
    </location>
</feature>
<dbReference type="RefSeq" id="WP_345093323.1">
    <property type="nucleotide sequence ID" value="NZ_BAABCS010000016.1"/>
</dbReference>
<comment type="caution">
    <text evidence="3">The sequence shown here is derived from an EMBL/GenBank/DDBJ whole genome shotgun (WGS) entry which is preliminary data.</text>
</comment>
<keyword evidence="2" id="KW-1133">Transmembrane helix</keyword>
<name>A0ABP7URH3_9FLAO</name>
<reference evidence="4" key="1">
    <citation type="journal article" date="2019" name="Int. J. Syst. Evol. Microbiol.">
        <title>The Global Catalogue of Microorganisms (GCM) 10K type strain sequencing project: providing services to taxonomists for standard genome sequencing and annotation.</title>
        <authorList>
            <consortium name="The Broad Institute Genomics Platform"/>
            <consortium name="The Broad Institute Genome Sequencing Center for Infectious Disease"/>
            <person name="Wu L."/>
            <person name="Ma J."/>
        </authorList>
    </citation>
    <scope>NUCLEOTIDE SEQUENCE [LARGE SCALE GENOMIC DNA]</scope>
    <source>
        <strain evidence="4">JCM 17068</strain>
    </source>
</reference>